<feature type="domain" description="4Fe-4S ferredoxin-type" evidence="13">
    <location>
        <begin position="344"/>
        <end position="373"/>
    </location>
</feature>
<dbReference type="CDD" id="cd02940">
    <property type="entry name" value="DHPD_FMN"/>
    <property type="match status" value="1"/>
</dbReference>
<evidence type="ECO:0000256" key="1">
    <source>
        <dbReference type="ARBA" id="ARBA00010804"/>
    </source>
</evidence>
<organism evidence="14 15">
    <name type="scientific">Thermoanaerobacterium butyriciformans</name>
    <dbReference type="NCBI Taxonomy" id="1702242"/>
    <lineage>
        <taxon>Bacteria</taxon>
        <taxon>Bacillati</taxon>
        <taxon>Bacillota</taxon>
        <taxon>Clostridia</taxon>
        <taxon>Thermoanaerobacterales</taxon>
        <taxon>Thermoanaerobacteraceae</taxon>
        <taxon>Thermoanaerobacterium</taxon>
    </lineage>
</organism>
<reference evidence="14" key="1">
    <citation type="submission" date="2021-03" db="EMBL/GenBank/DDBJ databases">
        <title>Genomic Encyclopedia of Type Strains, Phase IV (KMG-IV): sequencing the most valuable type-strain genomes for metagenomic binning, comparative biology and taxonomic classification.</title>
        <authorList>
            <person name="Goeker M."/>
        </authorList>
    </citation>
    <scope>NUCLEOTIDE SEQUENCE</scope>
    <source>
        <strain evidence="14">DSM 101588</strain>
    </source>
</reference>
<dbReference type="PANTHER" id="PTHR43073:SF2">
    <property type="entry name" value="DIHYDROPYRIMIDINE DEHYDROGENASE [NADP(+)]"/>
    <property type="match status" value="1"/>
</dbReference>
<evidence type="ECO:0000313" key="14">
    <source>
        <dbReference type="EMBL" id="MBP2072382.1"/>
    </source>
</evidence>
<evidence type="ECO:0000256" key="10">
    <source>
        <dbReference type="ARBA" id="ARBA00049578"/>
    </source>
</evidence>
<dbReference type="EC" id="1.3.1.1" evidence="12"/>
<comment type="function">
    <text evidence="10">Involved in pyrimidine base degradation. Catalyzes physiologically the reduction of uracil to 5,6-dihydrouracil (DHU) by using NADH as a specific cosubstrate. It also catalyzes the reverse reaction and the reduction of thymine to 5,6-dihydrothymine (DHT).</text>
</comment>
<dbReference type="Gene3D" id="3.30.70.20">
    <property type="match status" value="1"/>
</dbReference>
<comment type="subunit">
    <text evidence="11">Heterotetramer of 2 PreA and 2 PreT subunits.</text>
</comment>
<dbReference type="SUPFAM" id="SSF54862">
    <property type="entry name" value="4Fe-4S ferredoxins"/>
    <property type="match status" value="1"/>
</dbReference>
<keyword evidence="15" id="KW-1185">Reference proteome</keyword>
<evidence type="ECO:0000256" key="3">
    <source>
        <dbReference type="ARBA" id="ARBA00023002"/>
    </source>
</evidence>
<keyword evidence="5" id="KW-0411">Iron-sulfur</keyword>
<dbReference type="InterPro" id="IPR013785">
    <property type="entry name" value="Aldolase_TIM"/>
</dbReference>
<dbReference type="Gene3D" id="3.20.20.70">
    <property type="entry name" value="Aldolase class I"/>
    <property type="match status" value="1"/>
</dbReference>
<name>A0ABS4NH66_9THEO</name>
<protein>
    <recommendedName>
        <fullName evidence="12">dihydrouracil dehydrogenase (NAD(+))</fullName>
        <ecNumber evidence="12">1.3.1.1</ecNumber>
    </recommendedName>
    <alternativeName>
        <fullName evidence="7">Dihydrothymine dehydrogenase</fullName>
    </alternativeName>
    <alternativeName>
        <fullName evidence="6">Dihydrouracil dehydrogenase</fullName>
    </alternativeName>
</protein>
<dbReference type="PROSITE" id="PS00198">
    <property type="entry name" value="4FE4S_FER_1"/>
    <property type="match status" value="1"/>
</dbReference>
<evidence type="ECO:0000259" key="13">
    <source>
        <dbReference type="PROSITE" id="PS51379"/>
    </source>
</evidence>
<evidence type="ECO:0000256" key="9">
    <source>
        <dbReference type="ARBA" id="ARBA00048792"/>
    </source>
</evidence>
<dbReference type="Pfam" id="PF14697">
    <property type="entry name" value="Fer4_21"/>
    <property type="match status" value="1"/>
</dbReference>
<comment type="similarity">
    <text evidence="1">Belongs to the dihydropyrimidine dehydrogenase family.</text>
</comment>
<evidence type="ECO:0000256" key="8">
    <source>
        <dbReference type="ARBA" id="ARBA00047685"/>
    </source>
</evidence>
<evidence type="ECO:0000313" key="15">
    <source>
        <dbReference type="Proteomes" id="UP001166402"/>
    </source>
</evidence>
<dbReference type="PROSITE" id="PS51379">
    <property type="entry name" value="4FE4S_FER_2"/>
    <property type="match status" value="2"/>
</dbReference>
<dbReference type="Proteomes" id="UP001166402">
    <property type="component" value="Unassembled WGS sequence"/>
</dbReference>
<evidence type="ECO:0000256" key="6">
    <source>
        <dbReference type="ARBA" id="ARBA00030119"/>
    </source>
</evidence>
<dbReference type="NCBIfam" id="NF006183">
    <property type="entry name" value="PRK08318.1"/>
    <property type="match status" value="1"/>
</dbReference>
<comment type="catalytic activity">
    <reaction evidence="8">
        <text>5,6-dihydrothymine + NAD(+) = thymine + NADH + H(+)</text>
        <dbReference type="Rhea" id="RHEA:28791"/>
        <dbReference type="ChEBI" id="CHEBI:15378"/>
        <dbReference type="ChEBI" id="CHEBI:17821"/>
        <dbReference type="ChEBI" id="CHEBI:27468"/>
        <dbReference type="ChEBI" id="CHEBI:57540"/>
        <dbReference type="ChEBI" id="CHEBI:57945"/>
        <dbReference type="EC" id="1.3.1.1"/>
    </reaction>
</comment>
<dbReference type="Pfam" id="PF01180">
    <property type="entry name" value="DHO_dh"/>
    <property type="match status" value="1"/>
</dbReference>
<comment type="caution">
    <text evidence="14">The sequence shown here is derived from an EMBL/GenBank/DDBJ whole genome shotgun (WGS) entry which is preliminary data.</text>
</comment>
<keyword evidence="4" id="KW-0408">Iron</keyword>
<dbReference type="InterPro" id="IPR017896">
    <property type="entry name" value="4Fe4S_Fe-S-bd"/>
</dbReference>
<feature type="domain" description="4Fe-4S ferredoxin-type" evidence="13">
    <location>
        <begin position="376"/>
        <end position="402"/>
    </location>
</feature>
<dbReference type="PANTHER" id="PTHR43073">
    <property type="entry name" value="DIHYDROPYRIMIDINE DEHYDROGENASE [NADP(+)]"/>
    <property type="match status" value="1"/>
</dbReference>
<dbReference type="InterPro" id="IPR017900">
    <property type="entry name" value="4Fe4S_Fe_S_CS"/>
</dbReference>
<comment type="catalytic activity">
    <reaction evidence="9">
        <text>5,6-dihydrouracil + NAD(+) = uracil + NADH + H(+)</text>
        <dbReference type="Rhea" id="RHEA:20189"/>
        <dbReference type="ChEBI" id="CHEBI:15378"/>
        <dbReference type="ChEBI" id="CHEBI:15901"/>
        <dbReference type="ChEBI" id="CHEBI:17568"/>
        <dbReference type="ChEBI" id="CHEBI:57540"/>
        <dbReference type="ChEBI" id="CHEBI:57945"/>
        <dbReference type="EC" id="1.3.1.1"/>
    </reaction>
</comment>
<evidence type="ECO:0000256" key="4">
    <source>
        <dbReference type="ARBA" id="ARBA00023004"/>
    </source>
</evidence>
<dbReference type="SUPFAM" id="SSF51395">
    <property type="entry name" value="FMN-linked oxidoreductases"/>
    <property type="match status" value="1"/>
</dbReference>
<sequence>MEPILYEKNSKCIDISTEFCGIKFPNPFVLASGPPTAYGTMIKRAFDMGWGGAVLKTLKPDNMNIVDVKPRFNVIRGNHGEIVGFQNIELVSKRPLTIWLKEIEEIKIQYPNRILIGSIMAEADKKEWQELAKKVADSGVDALELNFSCPHGMPEMGVGAAIGQNAKMTSELTEWVKQVVNIPVIVKLTPNVTDIISIAKAAQNGGADGISAINTVQCLIGINLDTMEPLPSVDGYSTYGGYSGLAVKPIGLRAVSQIAKSINLPIFGIGGISSWEHAVEYMLLGASAVQVCTAVMIEGYDIIINFIEGLERYMRNKNIKKITEIKGKSLNRIKDHSALSIVKKVVQINNKLCIQCGKCVKVCGDAGYDALKFKNGQLVVDAEKCDGCSLCTIICPKRALTL</sequence>
<evidence type="ECO:0000256" key="7">
    <source>
        <dbReference type="ARBA" id="ARBA00032722"/>
    </source>
</evidence>
<proteinExistence type="inferred from homology"/>
<keyword evidence="3 14" id="KW-0560">Oxidoreductase</keyword>
<dbReference type="RefSeq" id="WP_209454151.1">
    <property type="nucleotide sequence ID" value="NZ_JAGGLT010000020.1"/>
</dbReference>
<keyword evidence="2" id="KW-0479">Metal-binding</keyword>
<dbReference type="EMBL" id="JAGGLT010000020">
    <property type="protein sequence ID" value="MBP2072382.1"/>
    <property type="molecule type" value="Genomic_DNA"/>
</dbReference>
<accession>A0ABS4NH66</accession>
<dbReference type="InterPro" id="IPR005720">
    <property type="entry name" value="Dihydroorotate_DH_cat"/>
</dbReference>
<evidence type="ECO:0000256" key="5">
    <source>
        <dbReference type="ARBA" id="ARBA00023014"/>
    </source>
</evidence>
<evidence type="ECO:0000256" key="12">
    <source>
        <dbReference type="ARBA" id="ARBA00049728"/>
    </source>
</evidence>
<evidence type="ECO:0000256" key="2">
    <source>
        <dbReference type="ARBA" id="ARBA00022723"/>
    </source>
</evidence>
<gene>
    <name evidence="14" type="ORF">J2Z80_001913</name>
</gene>
<dbReference type="GO" id="GO:0004159">
    <property type="term" value="F:dihydropyrimidine dehydrogenase (NAD+) activity"/>
    <property type="evidence" value="ECO:0007669"/>
    <property type="project" value="UniProtKB-EC"/>
</dbReference>
<evidence type="ECO:0000256" key="11">
    <source>
        <dbReference type="ARBA" id="ARBA00049714"/>
    </source>
</evidence>